<name>A0A2I7N969_9NEIS</name>
<keyword evidence="3" id="KW-1185">Reference proteome</keyword>
<dbReference type="EMBL" id="CP024847">
    <property type="protein sequence ID" value="AUR53003.1"/>
    <property type="molecule type" value="Genomic_DNA"/>
</dbReference>
<dbReference type="Proteomes" id="UP000236655">
    <property type="component" value="Chromosome"/>
</dbReference>
<dbReference type="AlphaFoldDB" id="A0A2I7N969"/>
<reference evidence="3" key="1">
    <citation type="submission" date="2017-11" db="EMBL/GenBank/DDBJ databases">
        <authorList>
            <person name="Chan K.G."/>
            <person name="Lee L.S."/>
        </authorList>
    </citation>
    <scope>NUCLEOTIDE SEQUENCE [LARGE SCALE GENOMIC DNA]</scope>
    <source>
        <strain evidence="3">DSM 100970</strain>
    </source>
</reference>
<gene>
    <name evidence="2" type="ORF">CUN60_12110</name>
</gene>
<dbReference type="KEGG" id="nba:CUN60_12110"/>
<proteinExistence type="predicted"/>
<feature type="chain" id="PRO_5014389781" evidence="1">
    <location>
        <begin position="32"/>
        <end position="254"/>
    </location>
</feature>
<protein>
    <submittedName>
        <fullName evidence="2">Uncharacterized protein</fullName>
    </submittedName>
</protein>
<accession>A0A2I7N969</accession>
<evidence type="ECO:0000256" key="1">
    <source>
        <dbReference type="SAM" id="SignalP"/>
    </source>
</evidence>
<feature type="signal peptide" evidence="1">
    <location>
        <begin position="1"/>
        <end position="31"/>
    </location>
</feature>
<keyword evidence="1" id="KW-0732">Signal</keyword>
<sequence length="254" mass="27506">MGYNFDKLKGKMMKKTLLIILSCGTFGVANADSFQDFNNNAFLQYGNVYVNQNQAGQAQEWSVGANVQTKNNIWINAIATGMPNNDSLAVSLPGYNTTLGGSTYGQFLATAKAGYAFQFGNGSSNGFQVIPYATYTYGTSLGAINQYYGLGVKPEYRFGSSLKISLDMTAYDATQAGGGAGLQPATVNPTFWGQTNNGYIQDFRYTINPEVQYDIAKTILLGVGYSYDNSFNQQQTTMNGAGNSTLYAKIGYLF</sequence>
<evidence type="ECO:0000313" key="2">
    <source>
        <dbReference type="EMBL" id="AUR53003.1"/>
    </source>
</evidence>
<evidence type="ECO:0000313" key="3">
    <source>
        <dbReference type="Proteomes" id="UP000236655"/>
    </source>
</evidence>
<organism evidence="2 3">
    <name type="scientific">Aquella oligotrophica</name>
    <dbReference type="NCBI Taxonomy" id="2067065"/>
    <lineage>
        <taxon>Bacteria</taxon>
        <taxon>Pseudomonadati</taxon>
        <taxon>Pseudomonadota</taxon>
        <taxon>Betaproteobacteria</taxon>
        <taxon>Neisseriales</taxon>
        <taxon>Neisseriaceae</taxon>
        <taxon>Aquella</taxon>
    </lineage>
</organism>